<dbReference type="EMBL" id="CP137624">
    <property type="protein sequence ID" value="WPK10881.1"/>
    <property type="molecule type" value="Genomic_DNA"/>
</dbReference>
<sequence>MQLIELTSYLITQCEEAKNRFFHMREFNLQPDFFSEVKPYADHIHEQLQLWQQLATEWRVKHQPKYMHTQQINQVVDAMEQFIVQSFYKETSKKRFLQSIHSVHYTLSTMLRYLKEGEMNVQQEEDDF</sequence>
<dbReference type="Gene3D" id="1.20.120.440">
    <property type="entry name" value="YppE-like"/>
    <property type="match status" value="1"/>
</dbReference>
<proteinExistence type="predicted"/>
<protein>
    <submittedName>
        <fullName evidence="1">YppE family protein</fullName>
    </submittedName>
</protein>
<reference evidence="1 2" key="1">
    <citation type="submission" date="2023-09" db="EMBL/GenBank/DDBJ databases">
        <authorList>
            <person name="Page C.A."/>
            <person name="Perez-Diaz I.M."/>
        </authorList>
    </citation>
    <scope>NUCLEOTIDE SEQUENCE [LARGE SCALE GENOMIC DNA]</scope>
    <source>
        <strain evidence="1 2">Ll15</strain>
    </source>
</reference>
<evidence type="ECO:0000313" key="1">
    <source>
        <dbReference type="EMBL" id="WPK10881.1"/>
    </source>
</evidence>
<keyword evidence="2" id="KW-1185">Reference proteome</keyword>
<organism evidence="1 2">
    <name type="scientific">Lysinibacillus louembei</name>
    <dbReference type="NCBI Taxonomy" id="1470088"/>
    <lineage>
        <taxon>Bacteria</taxon>
        <taxon>Bacillati</taxon>
        <taxon>Bacillota</taxon>
        <taxon>Bacilli</taxon>
        <taxon>Bacillales</taxon>
        <taxon>Bacillaceae</taxon>
        <taxon>Lysinibacillus</taxon>
    </lineage>
</organism>
<evidence type="ECO:0000313" key="2">
    <source>
        <dbReference type="Proteomes" id="UP001322664"/>
    </source>
</evidence>
<dbReference type="InterPro" id="IPR014913">
    <property type="entry name" value="YppE-like"/>
</dbReference>
<gene>
    <name evidence="1" type="ORF">R6U77_13425</name>
</gene>
<dbReference type="RefSeq" id="WP_319836014.1">
    <property type="nucleotide sequence ID" value="NZ_CP137624.1"/>
</dbReference>
<name>A0ABZ0RV30_9BACI</name>
<dbReference type="InterPro" id="IPR023351">
    <property type="entry name" value="YppE-like_sf"/>
</dbReference>
<dbReference type="Pfam" id="PF08807">
    <property type="entry name" value="DUF1798"/>
    <property type="match status" value="1"/>
</dbReference>
<dbReference type="SUPFAM" id="SSF140415">
    <property type="entry name" value="YppE-like"/>
    <property type="match status" value="1"/>
</dbReference>
<dbReference type="Proteomes" id="UP001322664">
    <property type="component" value="Chromosome"/>
</dbReference>
<accession>A0ABZ0RV30</accession>